<organism evidence="2 3">
    <name type="scientific">Brassica campestris</name>
    <name type="common">Field mustard</name>
    <dbReference type="NCBI Taxonomy" id="3711"/>
    <lineage>
        <taxon>Eukaryota</taxon>
        <taxon>Viridiplantae</taxon>
        <taxon>Streptophyta</taxon>
        <taxon>Embryophyta</taxon>
        <taxon>Tracheophyta</taxon>
        <taxon>Spermatophyta</taxon>
        <taxon>Magnoliopsida</taxon>
        <taxon>eudicotyledons</taxon>
        <taxon>Gunneridae</taxon>
        <taxon>Pentapetalae</taxon>
        <taxon>rosids</taxon>
        <taxon>malvids</taxon>
        <taxon>Brassicales</taxon>
        <taxon>Brassicaceae</taxon>
        <taxon>Brassiceae</taxon>
        <taxon>Brassica</taxon>
    </lineage>
</organism>
<evidence type="ECO:0000256" key="1">
    <source>
        <dbReference type="SAM" id="MobiDB-lite"/>
    </source>
</evidence>
<feature type="compositionally biased region" description="Polar residues" evidence="1">
    <location>
        <begin position="108"/>
        <end position="124"/>
    </location>
</feature>
<feature type="region of interest" description="Disordered" evidence="1">
    <location>
        <begin position="104"/>
        <end position="134"/>
    </location>
</feature>
<accession>A0A8D9HJK9</accession>
<feature type="compositionally biased region" description="Basic residues" evidence="1">
    <location>
        <begin position="125"/>
        <end position="134"/>
    </location>
</feature>
<dbReference type="AlphaFoldDB" id="A0A8D9HJK9"/>
<sequence length="134" mass="15218">MLPEEGDDGEVHSTDNEALSIVSYRIEWNMRHALKPTYETLFEMLKYSSWRVAFFVHPMCGDNNLGDDTPGASCVSCICSKNHKLSATDQATCSGGFHLLKQQELRKTQSGAQQRSHMFQQQRGSLRRNPKHKC</sequence>
<proteinExistence type="predicted"/>
<gene>
    <name evidence="2" type="ORF">BRAPAZ1V2_A07P01130.2</name>
</gene>
<evidence type="ECO:0000313" key="2">
    <source>
        <dbReference type="EMBL" id="CAG7900470.1"/>
    </source>
</evidence>
<dbReference type="Gramene" id="A07p01130.2_BraZ1">
    <property type="protein sequence ID" value="A07p01130.2_BraZ1.CDS"/>
    <property type="gene ID" value="A07g01130.2_BraZ1"/>
</dbReference>
<protein>
    <submittedName>
        <fullName evidence="2">Uncharacterized protein</fullName>
    </submittedName>
</protein>
<dbReference type="Proteomes" id="UP000694005">
    <property type="component" value="Chromosome A07"/>
</dbReference>
<name>A0A8D9HJK9_BRACM</name>
<evidence type="ECO:0000313" key="3">
    <source>
        <dbReference type="Proteomes" id="UP000694005"/>
    </source>
</evidence>
<dbReference type="EMBL" id="LS974623">
    <property type="protein sequence ID" value="CAG7900470.1"/>
    <property type="molecule type" value="Genomic_DNA"/>
</dbReference>
<reference evidence="2 3" key="1">
    <citation type="submission" date="2021-07" db="EMBL/GenBank/DDBJ databases">
        <authorList>
            <consortium name="Genoscope - CEA"/>
            <person name="William W."/>
        </authorList>
    </citation>
    <scope>NUCLEOTIDE SEQUENCE [LARGE SCALE GENOMIC DNA]</scope>
</reference>